<dbReference type="Proteomes" id="UP001412239">
    <property type="component" value="Unassembled WGS sequence"/>
</dbReference>
<dbReference type="InterPro" id="IPR029058">
    <property type="entry name" value="AB_hydrolase_fold"/>
</dbReference>
<dbReference type="Gene3D" id="3.40.50.1820">
    <property type="entry name" value="alpha/beta hydrolase"/>
    <property type="match status" value="1"/>
</dbReference>
<evidence type="ECO:0000313" key="2">
    <source>
        <dbReference type="EMBL" id="CUS14198.1"/>
    </source>
</evidence>
<keyword evidence="3" id="KW-1185">Reference proteome</keyword>
<dbReference type="InterPro" id="IPR018712">
    <property type="entry name" value="Tle1-like_cat"/>
</dbReference>
<reference evidence="2" key="1">
    <citation type="submission" date="2015-10" db="EMBL/GenBank/DDBJ databases">
        <authorList>
            <person name="Regsiter A."/>
            <person name="william w."/>
        </authorList>
    </citation>
    <scope>NUCLEOTIDE SEQUENCE</scope>
    <source>
        <strain evidence="2">Montdore</strain>
    </source>
</reference>
<dbReference type="SUPFAM" id="SSF53474">
    <property type="entry name" value="alpha/beta-Hydrolases"/>
    <property type="match status" value="1"/>
</dbReference>
<proteinExistence type="predicted"/>
<dbReference type="Pfam" id="PF09994">
    <property type="entry name" value="T6SS_Tle1-like_cat"/>
    <property type="match status" value="1"/>
</dbReference>
<evidence type="ECO:0000313" key="3">
    <source>
        <dbReference type="Proteomes" id="UP001412239"/>
    </source>
</evidence>
<dbReference type="EMBL" id="LN890961">
    <property type="protein sequence ID" value="CUS14198.1"/>
    <property type="molecule type" value="Genomic_DNA"/>
</dbReference>
<protein>
    <recommendedName>
        <fullName evidence="1">T6SS Phospholipase effector Tle1-like catalytic domain-containing protein</fullName>
    </recommendedName>
</protein>
<gene>
    <name evidence="2" type="ORF">GSTUAT00001712001</name>
</gene>
<dbReference type="PANTHER" id="PTHR33840:SF1">
    <property type="entry name" value="TLE1 PHOSPHOLIPASE DOMAIN-CONTAINING PROTEIN"/>
    <property type="match status" value="1"/>
</dbReference>
<name>A0A292Q5L6_9PEZI</name>
<dbReference type="PANTHER" id="PTHR33840">
    <property type="match status" value="1"/>
</dbReference>
<organism evidence="2 3">
    <name type="scientific">Tuber aestivum</name>
    <name type="common">summer truffle</name>
    <dbReference type="NCBI Taxonomy" id="59557"/>
    <lineage>
        <taxon>Eukaryota</taxon>
        <taxon>Fungi</taxon>
        <taxon>Dikarya</taxon>
        <taxon>Ascomycota</taxon>
        <taxon>Pezizomycotina</taxon>
        <taxon>Pezizomycetes</taxon>
        <taxon>Pezizales</taxon>
        <taxon>Tuberaceae</taxon>
        <taxon>Tuber</taxon>
    </lineage>
</organism>
<accession>A0A292Q5L6</accession>
<sequence length="406" mass="44400">MSTTFSDSRPKMKRIIICCDGTWQDSDGGKLDVPTNVTRVARALKSYTDDGVSQVVYYQSGVGAGGGGTFNRLVGGGTGLGLSENVREAYGFLAHNYHPGDTIHLFGFSRGAYTARSICGLVCRIGILTKKGMDSFYQVYKDYQAKKFRDPSAVAELQAREGGSLIVPNVRVKTVCCWDTVGSLGIPSVGVPIIGDWIAGNEQEKYGFHDTDLSPRVDNAFHALALDEHRGPFTPTLWKKTEDTPVNLKQCWFPGVHTNIGGGYDDQEIADMTLAWIIQQLFPFLQFDDDYLKSIIHNNDDHSSGEWAAGKIYDSATGILRVVGGNVRTPGGYGDGTEETIHKSVRVRMKVVAGWSSKALKGWTWNEDGGYWEKGSKRMAEDDLGPLEKSLAGKAVVKDMLGEDMS</sequence>
<feature type="domain" description="T6SS Phospholipase effector Tle1-like catalytic" evidence="1">
    <location>
        <begin position="13"/>
        <end position="280"/>
    </location>
</feature>
<evidence type="ECO:0000259" key="1">
    <source>
        <dbReference type="Pfam" id="PF09994"/>
    </source>
</evidence>
<dbReference type="AlphaFoldDB" id="A0A292Q5L6"/>